<dbReference type="InterPro" id="IPR036691">
    <property type="entry name" value="Endo/exonu/phosph_ase_sf"/>
</dbReference>
<dbReference type="InterPro" id="IPR043502">
    <property type="entry name" value="DNA/RNA_pol_sf"/>
</dbReference>
<accession>H9GUV3</accession>
<dbReference type="Proteomes" id="UP000001646">
    <property type="component" value="Unplaced"/>
</dbReference>
<dbReference type="AlphaFoldDB" id="H9GUV3"/>
<dbReference type="GO" id="GO:0003824">
    <property type="term" value="F:catalytic activity"/>
    <property type="evidence" value="ECO:0007669"/>
    <property type="project" value="InterPro"/>
</dbReference>
<dbReference type="InterPro" id="IPR000477">
    <property type="entry name" value="RT_dom"/>
</dbReference>
<protein>
    <recommendedName>
        <fullName evidence="1">Reverse transcriptase domain-containing protein</fullName>
    </recommendedName>
</protein>
<dbReference type="Pfam" id="PF03372">
    <property type="entry name" value="Exo_endo_phos"/>
    <property type="match status" value="1"/>
</dbReference>
<dbReference type="SUPFAM" id="SSF56219">
    <property type="entry name" value="DNase I-like"/>
    <property type="match status" value="1"/>
</dbReference>
<feature type="domain" description="Reverse transcriptase" evidence="1">
    <location>
        <begin position="515"/>
        <end position="746"/>
    </location>
</feature>
<dbReference type="GeneTree" id="ENSGT01150000286916"/>
<evidence type="ECO:0000259" key="1">
    <source>
        <dbReference type="PROSITE" id="PS50878"/>
    </source>
</evidence>
<dbReference type="InParanoid" id="H9GUV3"/>
<dbReference type="CDD" id="cd09076">
    <property type="entry name" value="L1-EN"/>
    <property type="match status" value="1"/>
</dbReference>
<dbReference type="CDD" id="cd01650">
    <property type="entry name" value="RT_nLTR_like"/>
    <property type="match status" value="1"/>
</dbReference>
<dbReference type="Ensembl" id="ENSACAT00000027566.3">
    <property type="protein sequence ID" value="ENSACAP00000020946.3"/>
    <property type="gene ID" value="ENSACAG00000023710.3"/>
</dbReference>
<organism evidence="2 3">
    <name type="scientific">Anolis carolinensis</name>
    <name type="common">Green anole</name>
    <name type="synonym">American chameleon</name>
    <dbReference type="NCBI Taxonomy" id="28377"/>
    <lineage>
        <taxon>Eukaryota</taxon>
        <taxon>Metazoa</taxon>
        <taxon>Chordata</taxon>
        <taxon>Craniata</taxon>
        <taxon>Vertebrata</taxon>
        <taxon>Euteleostomi</taxon>
        <taxon>Lepidosauria</taxon>
        <taxon>Squamata</taxon>
        <taxon>Bifurcata</taxon>
        <taxon>Unidentata</taxon>
        <taxon>Episquamata</taxon>
        <taxon>Toxicofera</taxon>
        <taxon>Iguania</taxon>
        <taxon>Dactyloidae</taxon>
        <taxon>Anolis</taxon>
    </lineage>
</organism>
<dbReference type="PANTHER" id="PTHR31635:SF196">
    <property type="entry name" value="REVERSE TRANSCRIPTASE DOMAIN-CONTAINING PROTEIN-RELATED"/>
    <property type="match status" value="1"/>
</dbReference>
<dbReference type="PROSITE" id="PS50878">
    <property type="entry name" value="RT_POL"/>
    <property type="match status" value="1"/>
</dbReference>
<name>H9GUV3_ANOCA</name>
<dbReference type="Pfam" id="PF00078">
    <property type="entry name" value="RVT_1"/>
    <property type="match status" value="1"/>
</dbReference>
<sequence length="746" mass="88405">MKKMKRKNWKILTTKMKSEITQQLKIYTNNVNGLNSPQKRRNILTQINKGKYDIVVFQETHICQKHVAHLKNNKLGKEFFSADLTKKRGVVLYVNESIPAELKFKDMEGRIIAVEIKLNQEKILICNIYAPNGPKTQFASNLREQMAKTDSDHIILLGDFNGVIDQKLDRSKKKNRKSKDKIGQLPKNFLNLKKEFDLQDVWRNKNPEGRDYTYYSNRHETWSRIDMIWASNSLVTKMDKINIFPRDKTDHCPLEIIINHKRNSWRWRLDDNLIKSETEILENKNLTKEYLNFNDKENVTKQIIWDSYKAVMRGYFIQQKAIANKRIFFKIEQINKQIENREKMSKQQPNNQKIKKELNDLKKDKLHLELERTAKALKFVKQHSFENANKPGAWLARKIRKKKQQQQIIKIIDKDKEYTRDEEIRDRFRSYYSQLYKQEGEDLEKISIYIGEQKLDKITETQRELLNKAITEEEIKKAINNLKPNKAPGPDGFTASFYKVMKDELAPFLKTLMNQVLEQRVIPESWKEGDIITIHKEDTDKTEVKNYRPISLLNLDYKIFTNILANRFKDFLSTWIGPEQKGFLLGRQMKDNVRTIVDVIEYYETYHQKELALLSIDAEKAFDNLNWSFIKLLFKEIDIGHQFYNAIEAIYMEQKAKILVNGQYTKEIQINKGTRQGCPLSPLIFIFALEILIRNIRRDNQLKGTKIANYEFKLRAFADDLICIRASPGQRPCRWPILSIFRFWAR</sequence>
<dbReference type="Gene3D" id="3.60.10.10">
    <property type="entry name" value="Endonuclease/exonuclease/phosphatase"/>
    <property type="match status" value="1"/>
</dbReference>
<dbReference type="eggNOG" id="ENOG502SCBS">
    <property type="taxonomic scope" value="Eukaryota"/>
</dbReference>
<keyword evidence="3" id="KW-1185">Reference proteome</keyword>
<dbReference type="InterPro" id="IPR005135">
    <property type="entry name" value="Endo/exonuclease/phosphatase"/>
</dbReference>
<dbReference type="STRING" id="28377.ENSACAP00000020946"/>
<reference evidence="2" key="3">
    <citation type="submission" date="2025-09" db="UniProtKB">
        <authorList>
            <consortium name="Ensembl"/>
        </authorList>
    </citation>
    <scope>IDENTIFICATION</scope>
</reference>
<reference evidence="2" key="2">
    <citation type="submission" date="2025-08" db="UniProtKB">
        <authorList>
            <consortium name="Ensembl"/>
        </authorList>
    </citation>
    <scope>IDENTIFICATION</scope>
</reference>
<dbReference type="Bgee" id="ENSACAG00000023710">
    <property type="expression patterns" value="Expressed in forelimb bud and 7 other cell types or tissues"/>
</dbReference>
<evidence type="ECO:0000313" key="2">
    <source>
        <dbReference type="Ensembl" id="ENSACAP00000020946.3"/>
    </source>
</evidence>
<proteinExistence type="predicted"/>
<dbReference type="HOGENOM" id="CLU_000680_2_0_1"/>
<reference evidence="2" key="1">
    <citation type="submission" date="2009-12" db="EMBL/GenBank/DDBJ databases">
        <title>The Genome Sequence of Anolis carolinensis (Green Anole Lizard).</title>
        <authorList>
            <consortium name="The Genome Sequencing Platform"/>
            <person name="Di Palma F."/>
            <person name="Alfoldi J."/>
            <person name="Heiman D."/>
            <person name="Young S."/>
            <person name="Grabherr M."/>
            <person name="Johnson J."/>
            <person name="Lander E.S."/>
            <person name="Lindblad-Toh K."/>
        </authorList>
    </citation>
    <scope>NUCLEOTIDE SEQUENCE [LARGE SCALE GENOMIC DNA]</scope>
    <source>
        <strain evidence="2">JBL SC #1</strain>
    </source>
</reference>
<dbReference type="SUPFAM" id="SSF56672">
    <property type="entry name" value="DNA/RNA polymerases"/>
    <property type="match status" value="1"/>
</dbReference>
<dbReference type="PANTHER" id="PTHR31635">
    <property type="entry name" value="REVERSE TRANSCRIPTASE DOMAIN-CONTAINING PROTEIN-RELATED"/>
    <property type="match status" value="1"/>
</dbReference>
<evidence type="ECO:0000313" key="3">
    <source>
        <dbReference type="Proteomes" id="UP000001646"/>
    </source>
</evidence>